<dbReference type="AlphaFoldDB" id="I8TCV9"/>
<dbReference type="PIRSF" id="PIRSF004976">
    <property type="entry name" value="ATPase_YdaO"/>
    <property type="match status" value="1"/>
</dbReference>
<dbReference type="GO" id="GO:0034227">
    <property type="term" value="P:tRNA thio-modification"/>
    <property type="evidence" value="ECO:0007669"/>
    <property type="project" value="UniProtKB-UniRule"/>
</dbReference>
<evidence type="ECO:0000256" key="7">
    <source>
        <dbReference type="ARBA" id="ARBA00022741"/>
    </source>
</evidence>
<evidence type="ECO:0000256" key="5">
    <source>
        <dbReference type="ARBA" id="ARBA00022694"/>
    </source>
</evidence>
<reference evidence="15 16" key="1">
    <citation type="journal article" date="2012" name="J. Bacteriol.">
        <title>Genome Sequence of n-Alkane-Degrading Hydrocarboniphaga effusa Strain AP103T (ATCC BAA-332T).</title>
        <authorList>
            <person name="Chang H.K."/>
            <person name="Zylstra G.J."/>
            <person name="Chae J.C."/>
        </authorList>
    </citation>
    <scope>NUCLEOTIDE SEQUENCE [LARGE SCALE GENOMIC DNA]</scope>
    <source>
        <strain evidence="15 16">AP103</strain>
    </source>
</reference>
<keyword evidence="5 13" id="KW-0819">tRNA processing</keyword>
<feature type="binding site" evidence="13">
    <location>
        <position position="132"/>
    </location>
    <ligand>
        <name>[4Fe-4S] cluster</name>
        <dbReference type="ChEBI" id="CHEBI:49883"/>
    </ligand>
</feature>
<dbReference type="GO" id="GO:0005524">
    <property type="term" value="F:ATP binding"/>
    <property type="evidence" value="ECO:0007669"/>
    <property type="project" value="UniProtKB-UniRule"/>
</dbReference>
<comment type="subunit">
    <text evidence="13">Homodimer.</text>
</comment>
<evidence type="ECO:0000256" key="3">
    <source>
        <dbReference type="ARBA" id="ARBA00022555"/>
    </source>
</evidence>
<comment type="miscellaneous">
    <text evidence="13">The thiolation reaction likely consists of two steps: a first activation step by ATP to form an adenylated intermediate of the target base of tRNA, and a second nucleophilic substitution step of the sulfur (S) atom supplied by the hydrosulfide attached to the Fe-S cluster.</text>
</comment>
<dbReference type="SUPFAM" id="SSF52402">
    <property type="entry name" value="Adenine nucleotide alpha hydrolases-like"/>
    <property type="match status" value="1"/>
</dbReference>
<evidence type="ECO:0000256" key="4">
    <source>
        <dbReference type="ARBA" id="ARBA00022679"/>
    </source>
</evidence>
<keyword evidence="9 13" id="KW-0460">Magnesium</keyword>
<dbReference type="STRING" id="1172194.WQQ_16400"/>
<dbReference type="GO" id="GO:0000049">
    <property type="term" value="F:tRNA binding"/>
    <property type="evidence" value="ECO:0007669"/>
    <property type="project" value="UniProtKB-KW"/>
</dbReference>
<dbReference type="GO" id="GO:0051539">
    <property type="term" value="F:4 iron, 4 sulfur cluster binding"/>
    <property type="evidence" value="ECO:0007669"/>
    <property type="project" value="UniProtKB-UniRule"/>
</dbReference>
<sequence length="288" mass="32511">MIETPVVFTPSATRVERARLESNKLAKRLRRNVGQAIQDYNMIVDGDRVMVCLSGGKDSYTMLDMLLQLQQKAPVSFELVAVNLDQKQPDFPEHVLPEYLASRGVAFHILEQDTYSVVKRVVPEGKTLCSLCSRLRRGALYTYAQEQGFTKIALGHHRDDILATFFLNLFFGGSLKAMPPKLLSDDGRNVVIRPLSYCRESDIAAYATERQFPIIPCNLCGSQEHLQRKQVRRMMDAWEAEHPGRSETIFKALSNVAPSQLADRNLFDFATLGGDRAMSARWLMPDAE</sequence>
<keyword evidence="4 13" id="KW-0808">Transferase</keyword>
<evidence type="ECO:0000256" key="10">
    <source>
        <dbReference type="ARBA" id="ARBA00022884"/>
    </source>
</evidence>
<comment type="cofactor">
    <cofactor evidence="13">
        <name>Mg(2+)</name>
        <dbReference type="ChEBI" id="CHEBI:18420"/>
    </cofactor>
</comment>
<evidence type="ECO:0000256" key="6">
    <source>
        <dbReference type="ARBA" id="ARBA00022723"/>
    </source>
</evidence>
<dbReference type="Proteomes" id="UP000003704">
    <property type="component" value="Unassembled WGS sequence"/>
</dbReference>
<dbReference type="PANTHER" id="PTHR43686:SF1">
    <property type="entry name" value="AMINOTRAN_5 DOMAIN-CONTAINING PROTEIN"/>
    <property type="match status" value="1"/>
</dbReference>
<dbReference type="CDD" id="cd24138">
    <property type="entry name" value="TtcA-like"/>
    <property type="match status" value="1"/>
</dbReference>
<dbReference type="HAMAP" id="MF_01850">
    <property type="entry name" value="TtcA"/>
    <property type="match status" value="1"/>
</dbReference>
<evidence type="ECO:0000313" key="16">
    <source>
        <dbReference type="Proteomes" id="UP000003704"/>
    </source>
</evidence>
<dbReference type="InterPro" id="IPR014729">
    <property type="entry name" value="Rossmann-like_a/b/a_fold"/>
</dbReference>
<feature type="short sequence motif" description="PP-loop motif" evidence="13">
    <location>
        <begin position="54"/>
        <end position="59"/>
    </location>
</feature>
<evidence type="ECO:0000256" key="11">
    <source>
        <dbReference type="ARBA" id="ARBA00023004"/>
    </source>
</evidence>
<dbReference type="InterPro" id="IPR012089">
    <property type="entry name" value="tRNA_Cyd_32_2_STrfase"/>
</dbReference>
<feature type="domain" description="tRNA(Ile)-lysidine/2-thiocytidine synthase N-terminal" evidence="14">
    <location>
        <begin position="49"/>
        <end position="214"/>
    </location>
</feature>
<dbReference type="GO" id="GO:0016783">
    <property type="term" value="F:sulfurtransferase activity"/>
    <property type="evidence" value="ECO:0007669"/>
    <property type="project" value="UniProtKB-UniRule"/>
</dbReference>
<dbReference type="InterPro" id="IPR011063">
    <property type="entry name" value="TilS/TtcA_N"/>
</dbReference>
<keyword evidence="12 13" id="KW-0411">Iron-sulfur</keyword>
<organism evidence="15 16">
    <name type="scientific">Hydrocarboniphaga effusa AP103</name>
    <dbReference type="NCBI Taxonomy" id="1172194"/>
    <lineage>
        <taxon>Bacteria</taxon>
        <taxon>Pseudomonadati</taxon>
        <taxon>Pseudomonadota</taxon>
        <taxon>Gammaproteobacteria</taxon>
        <taxon>Nevskiales</taxon>
        <taxon>Nevskiaceae</taxon>
        <taxon>Hydrocarboniphaga</taxon>
    </lineage>
</organism>
<evidence type="ECO:0000256" key="2">
    <source>
        <dbReference type="ARBA" id="ARBA00022490"/>
    </source>
</evidence>
<comment type="function">
    <text evidence="13">Catalyzes the ATP-dependent 2-thiolation of cytidine in position 32 of tRNA, to form 2-thiocytidine (s(2)C32). The sulfur atoms are provided by the cysteine/cysteine desulfurase (IscS) system.</text>
</comment>
<gene>
    <name evidence="13" type="primary">ttcA</name>
    <name evidence="15" type="ORF">WQQ_16400</name>
</gene>
<proteinExistence type="inferred from homology"/>
<name>I8TCV9_9GAMM</name>
<dbReference type="PATRIC" id="fig|1172194.4.peg.1582"/>
<dbReference type="GO" id="GO:0000287">
    <property type="term" value="F:magnesium ion binding"/>
    <property type="evidence" value="ECO:0007669"/>
    <property type="project" value="UniProtKB-UniRule"/>
</dbReference>
<keyword evidence="3 13" id="KW-0820">tRNA-binding</keyword>
<dbReference type="GO" id="GO:0005737">
    <property type="term" value="C:cytoplasm"/>
    <property type="evidence" value="ECO:0007669"/>
    <property type="project" value="UniProtKB-SubCell"/>
</dbReference>
<dbReference type="EMBL" id="AKGD01000001">
    <property type="protein sequence ID" value="EIT71503.1"/>
    <property type="molecule type" value="Genomic_DNA"/>
</dbReference>
<evidence type="ECO:0000256" key="1">
    <source>
        <dbReference type="ARBA" id="ARBA00022485"/>
    </source>
</evidence>
<feature type="binding site" evidence="13">
    <location>
        <position position="220"/>
    </location>
    <ligand>
        <name>[4Fe-4S] cluster</name>
        <dbReference type="ChEBI" id="CHEBI:49883"/>
    </ligand>
</feature>
<dbReference type="EC" id="2.8.1.-" evidence="13"/>
<keyword evidence="11 13" id="KW-0408">Iron</keyword>
<evidence type="ECO:0000256" key="13">
    <source>
        <dbReference type="HAMAP-Rule" id="MF_01850"/>
    </source>
</evidence>
<evidence type="ECO:0000256" key="9">
    <source>
        <dbReference type="ARBA" id="ARBA00022842"/>
    </source>
</evidence>
<keyword evidence="8 13" id="KW-0067">ATP-binding</keyword>
<keyword evidence="6 13" id="KW-0479">Metal-binding</keyword>
<keyword evidence="1 13" id="KW-0004">4Fe-4S</keyword>
<accession>I8TCV9</accession>
<dbReference type="RefSeq" id="WP_007184589.1">
    <property type="nucleotide sequence ID" value="NZ_AKGD01000001.1"/>
</dbReference>
<feature type="binding site" evidence="13">
    <location>
        <position position="129"/>
    </location>
    <ligand>
        <name>[4Fe-4S] cluster</name>
        <dbReference type="ChEBI" id="CHEBI:49883"/>
    </ligand>
</feature>
<evidence type="ECO:0000259" key="14">
    <source>
        <dbReference type="Pfam" id="PF01171"/>
    </source>
</evidence>
<comment type="caution">
    <text evidence="15">The sequence shown here is derived from an EMBL/GenBank/DDBJ whole genome shotgun (WGS) entry which is preliminary data.</text>
</comment>
<comment type="subcellular location">
    <subcellularLocation>
        <location evidence="13">Cytoplasm</location>
    </subcellularLocation>
</comment>
<comment type="cofactor">
    <cofactor evidence="13">
        <name>[4Fe-4S] cluster</name>
        <dbReference type="ChEBI" id="CHEBI:49883"/>
    </cofactor>
    <text evidence="13">Binds 1 [4Fe-4S] cluster per subunit. The cluster is chelated by three Cys residues, the fourth Fe has a free coordination site that may bind a sulfur atom transferred from the persulfide of IscS.</text>
</comment>
<keyword evidence="2 13" id="KW-0963">Cytoplasm</keyword>
<dbReference type="PANTHER" id="PTHR43686">
    <property type="entry name" value="SULFURTRANSFERASE-RELATED"/>
    <property type="match status" value="1"/>
</dbReference>
<comment type="pathway">
    <text evidence="13">tRNA modification.</text>
</comment>
<evidence type="ECO:0000313" key="15">
    <source>
        <dbReference type="EMBL" id="EIT71503.1"/>
    </source>
</evidence>
<comment type="catalytic activity">
    <reaction evidence="13">
        <text>cytidine(32) in tRNA + S-sulfanyl-L-cysteinyl-[cysteine desulfurase] + AH2 + ATP = 2-thiocytidine(32) in tRNA + L-cysteinyl-[cysteine desulfurase] + A + AMP + diphosphate + H(+)</text>
        <dbReference type="Rhea" id="RHEA:57048"/>
        <dbReference type="Rhea" id="RHEA-COMP:10288"/>
        <dbReference type="Rhea" id="RHEA-COMP:12157"/>
        <dbReference type="Rhea" id="RHEA-COMP:12158"/>
        <dbReference type="Rhea" id="RHEA-COMP:14821"/>
        <dbReference type="ChEBI" id="CHEBI:13193"/>
        <dbReference type="ChEBI" id="CHEBI:15378"/>
        <dbReference type="ChEBI" id="CHEBI:17499"/>
        <dbReference type="ChEBI" id="CHEBI:29950"/>
        <dbReference type="ChEBI" id="CHEBI:30616"/>
        <dbReference type="ChEBI" id="CHEBI:33019"/>
        <dbReference type="ChEBI" id="CHEBI:61963"/>
        <dbReference type="ChEBI" id="CHEBI:82748"/>
        <dbReference type="ChEBI" id="CHEBI:141453"/>
        <dbReference type="ChEBI" id="CHEBI:456215"/>
    </reaction>
</comment>
<dbReference type="Pfam" id="PF01171">
    <property type="entry name" value="ATP_bind_3"/>
    <property type="match status" value="1"/>
</dbReference>
<evidence type="ECO:0000256" key="8">
    <source>
        <dbReference type="ARBA" id="ARBA00022840"/>
    </source>
</evidence>
<dbReference type="NCBIfam" id="NF007972">
    <property type="entry name" value="PRK10696.1"/>
    <property type="match status" value="1"/>
</dbReference>
<protein>
    <recommendedName>
        <fullName evidence="13">tRNA-cytidine(32) 2-sulfurtransferase</fullName>
        <ecNumber evidence="13">2.8.1.-</ecNumber>
    </recommendedName>
    <alternativeName>
        <fullName evidence="13">Two-thiocytidine biosynthesis protein A</fullName>
    </alternativeName>
    <alternativeName>
        <fullName evidence="13">tRNA 2-thiocytidine biosynthesis protein TtcA</fullName>
    </alternativeName>
</protein>
<keyword evidence="7 13" id="KW-0547">Nucleotide-binding</keyword>
<comment type="similarity">
    <text evidence="13">Belongs to the TtcA family.</text>
</comment>
<dbReference type="InterPro" id="IPR035107">
    <property type="entry name" value="tRNA_thiolation_TtcA_Ctu1"/>
</dbReference>
<dbReference type="Gene3D" id="3.40.50.620">
    <property type="entry name" value="HUPs"/>
    <property type="match status" value="1"/>
</dbReference>
<keyword evidence="16" id="KW-1185">Reference proteome</keyword>
<evidence type="ECO:0000256" key="12">
    <source>
        <dbReference type="ARBA" id="ARBA00023014"/>
    </source>
</evidence>
<keyword evidence="10 13" id="KW-0694">RNA-binding</keyword>